<organism evidence="9 10">
    <name type="scientific">Serratia rubidaea</name>
    <name type="common">Serratia marinorubra</name>
    <dbReference type="NCBI Taxonomy" id="61652"/>
    <lineage>
        <taxon>Bacteria</taxon>
        <taxon>Pseudomonadati</taxon>
        <taxon>Pseudomonadota</taxon>
        <taxon>Gammaproteobacteria</taxon>
        <taxon>Enterobacterales</taxon>
        <taxon>Yersiniaceae</taxon>
        <taxon>Serratia</taxon>
    </lineage>
</organism>
<dbReference type="GO" id="GO:0003700">
    <property type="term" value="F:DNA-binding transcription factor activity"/>
    <property type="evidence" value="ECO:0007669"/>
    <property type="project" value="TreeGrafter"/>
</dbReference>
<keyword evidence="4" id="KW-0411">Iron-sulfur</keyword>
<sequence>MQIISRNRHAIMIMLYLARHPGRAASTTEIGAELGISVSYLEQLFTVLRRDGLVRSVRGPGGGYLLVKPADEITVAELFVPFRKDADVKHELSAASAEFVALWAQFCQQANQFFSTLTLAQIAGVAAPAGRLPHPAGG</sequence>
<keyword evidence="1" id="KW-0678">Repressor</keyword>
<evidence type="ECO:0000256" key="5">
    <source>
        <dbReference type="ARBA" id="ARBA00023015"/>
    </source>
</evidence>
<evidence type="ECO:0000313" key="8">
    <source>
        <dbReference type="EMBL" id="MBH1930357.1"/>
    </source>
</evidence>
<dbReference type="SUPFAM" id="SSF46785">
    <property type="entry name" value="Winged helix' DNA-binding domain"/>
    <property type="match status" value="1"/>
</dbReference>
<keyword evidence="2" id="KW-0479">Metal-binding</keyword>
<evidence type="ECO:0000256" key="2">
    <source>
        <dbReference type="ARBA" id="ARBA00022714"/>
    </source>
</evidence>
<dbReference type="Proteomes" id="UP000281904">
    <property type="component" value="Chromosome"/>
</dbReference>
<dbReference type="KEGG" id="srz:AXX16_1233"/>
<evidence type="ECO:0000256" key="6">
    <source>
        <dbReference type="ARBA" id="ARBA00023125"/>
    </source>
</evidence>
<dbReference type="PROSITE" id="PS51197">
    <property type="entry name" value="HTH_RRF2_2"/>
    <property type="match status" value="1"/>
</dbReference>
<dbReference type="EMBL" id="JADULK010000005">
    <property type="protein sequence ID" value="MBH1930357.1"/>
    <property type="molecule type" value="Genomic_DNA"/>
</dbReference>
<dbReference type="InterPro" id="IPR011991">
    <property type="entry name" value="ArsR-like_HTH"/>
</dbReference>
<reference evidence="8 11" key="2">
    <citation type="submission" date="2020-11" db="EMBL/GenBank/DDBJ databases">
        <title>Enhanced detection system for hospital associated transmission using whole genome sequencing surveillance.</title>
        <authorList>
            <person name="Harrison L.H."/>
            <person name="Van Tyne D."/>
            <person name="Marsh J.W."/>
            <person name="Griffith M.P."/>
            <person name="Snyder D.J."/>
            <person name="Cooper V.S."/>
            <person name="Mustapha M."/>
        </authorList>
    </citation>
    <scope>NUCLEOTIDE SEQUENCE [LARGE SCALE GENOMIC DNA]</scope>
    <source>
        <strain evidence="8 11">SER00230</strain>
    </source>
</reference>
<proteinExistence type="predicted"/>
<dbReference type="EMBL" id="LR134493">
    <property type="protein sequence ID" value="VEI65387.1"/>
    <property type="molecule type" value="Genomic_DNA"/>
</dbReference>
<keyword evidence="7" id="KW-0804">Transcription</keyword>
<accession>A0A126VFZ5</accession>
<dbReference type="InterPro" id="IPR036390">
    <property type="entry name" value="WH_DNA-bd_sf"/>
</dbReference>
<dbReference type="Pfam" id="PF02082">
    <property type="entry name" value="Rrf2"/>
    <property type="match status" value="1"/>
</dbReference>
<dbReference type="Proteomes" id="UP000624159">
    <property type="component" value="Unassembled WGS sequence"/>
</dbReference>
<dbReference type="GO" id="GO:0003677">
    <property type="term" value="F:DNA binding"/>
    <property type="evidence" value="ECO:0007669"/>
    <property type="project" value="UniProtKB-KW"/>
</dbReference>
<evidence type="ECO:0000313" key="10">
    <source>
        <dbReference type="Proteomes" id="UP000281904"/>
    </source>
</evidence>
<evidence type="ECO:0000256" key="3">
    <source>
        <dbReference type="ARBA" id="ARBA00023004"/>
    </source>
</evidence>
<dbReference type="InterPro" id="IPR030489">
    <property type="entry name" value="TR_Rrf2-type_CS"/>
</dbReference>
<keyword evidence="5" id="KW-0805">Transcription regulation</keyword>
<dbReference type="AlphaFoldDB" id="A0A126VFZ5"/>
<evidence type="ECO:0000256" key="1">
    <source>
        <dbReference type="ARBA" id="ARBA00022491"/>
    </source>
</evidence>
<dbReference type="InterPro" id="IPR036388">
    <property type="entry name" value="WH-like_DNA-bd_sf"/>
</dbReference>
<gene>
    <name evidence="9" type="primary">iscR_1</name>
    <name evidence="8" type="ORF">I5U13_11890</name>
    <name evidence="9" type="ORF">NCTC10036_02267</name>
</gene>
<dbReference type="GO" id="GO:0005829">
    <property type="term" value="C:cytosol"/>
    <property type="evidence" value="ECO:0007669"/>
    <property type="project" value="TreeGrafter"/>
</dbReference>
<dbReference type="GO" id="GO:0051537">
    <property type="term" value="F:2 iron, 2 sulfur cluster binding"/>
    <property type="evidence" value="ECO:0007669"/>
    <property type="project" value="UniProtKB-KW"/>
</dbReference>
<dbReference type="CDD" id="cd00090">
    <property type="entry name" value="HTH_ARSR"/>
    <property type="match status" value="1"/>
</dbReference>
<dbReference type="PANTHER" id="PTHR33221">
    <property type="entry name" value="WINGED HELIX-TURN-HELIX TRANSCRIPTIONAL REGULATOR, RRF2 FAMILY"/>
    <property type="match status" value="1"/>
</dbReference>
<dbReference type="InterPro" id="IPR000944">
    <property type="entry name" value="Tscrpt_reg_Rrf2"/>
</dbReference>
<keyword evidence="6" id="KW-0238">DNA-binding</keyword>
<protein>
    <submittedName>
        <fullName evidence="9">HTH-type transcriptional regulator iscR</fullName>
    </submittedName>
    <submittedName>
        <fullName evidence="8">Rrf2 family transcriptional regulator</fullName>
    </submittedName>
</protein>
<dbReference type="PANTHER" id="PTHR33221:SF5">
    <property type="entry name" value="HTH-TYPE TRANSCRIPTIONAL REGULATOR ISCR"/>
    <property type="match status" value="1"/>
</dbReference>
<evidence type="ECO:0000256" key="4">
    <source>
        <dbReference type="ARBA" id="ARBA00023014"/>
    </source>
</evidence>
<evidence type="ECO:0000313" key="9">
    <source>
        <dbReference type="EMBL" id="VEI65387.1"/>
    </source>
</evidence>
<keyword evidence="3" id="KW-0408">Iron</keyword>
<evidence type="ECO:0000256" key="7">
    <source>
        <dbReference type="ARBA" id="ARBA00023163"/>
    </source>
</evidence>
<dbReference type="NCBIfam" id="TIGR00738">
    <property type="entry name" value="rrf2_super"/>
    <property type="match status" value="1"/>
</dbReference>
<dbReference type="Gene3D" id="1.10.10.10">
    <property type="entry name" value="Winged helix-like DNA-binding domain superfamily/Winged helix DNA-binding domain"/>
    <property type="match status" value="1"/>
</dbReference>
<evidence type="ECO:0000313" key="11">
    <source>
        <dbReference type="Proteomes" id="UP000624159"/>
    </source>
</evidence>
<name>A0A126VFZ5_SERRU</name>
<keyword evidence="11" id="KW-1185">Reference proteome</keyword>
<keyword evidence="2" id="KW-0001">2Fe-2S</keyword>
<reference evidence="9 10" key="1">
    <citation type="submission" date="2018-12" db="EMBL/GenBank/DDBJ databases">
        <authorList>
            <consortium name="Pathogen Informatics"/>
        </authorList>
    </citation>
    <scope>NUCLEOTIDE SEQUENCE [LARGE SCALE GENOMIC DNA]</scope>
    <source>
        <strain evidence="9 10">NCTC10036</strain>
    </source>
</reference>
<dbReference type="RefSeq" id="WP_061322290.1">
    <property type="nucleotide sequence ID" value="NZ_CP014474.1"/>
</dbReference>
<dbReference type="PROSITE" id="PS01332">
    <property type="entry name" value="HTH_RRF2_1"/>
    <property type="match status" value="1"/>
</dbReference>